<evidence type="ECO:0000313" key="1">
    <source>
        <dbReference type="EMBL" id="WPB54188.1"/>
    </source>
</evidence>
<evidence type="ECO:0008006" key="3">
    <source>
        <dbReference type="Google" id="ProtNLM"/>
    </source>
</evidence>
<accession>A0ABZ0PAY4</accession>
<dbReference type="Proteomes" id="UP001303601">
    <property type="component" value="Chromosome"/>
</dbReference>
<protein>
    <recommendedName>
        <fullName evidence="3">Nucleotidyltransferase family protein</fullName>
    </recommendedName>
</protein>
<dbReference type="NCBIfam" id="NF045994">
    <property type="entry name" value="MAG4530_fam"/>
    <property type="match status" value="1"/>
</dbReference>
<name>A0ABZ0PAY4_9BACT</name>
<proteinExistence type="predicted"/>
<gene>
    <name evidence="1" type="ORF">R9B83_01295</name>
</gene>
<dbReference type="GeneID" id="94493504"/>
<reference evidence="1" key="1">
    <citation type="submission" date="2023-11" db="EMBL/GenBank/DDBJ databases">
        <title>Completed genome sequence of Mycoplasma equirhinis type strain M432/72.</title>
        <authorList>
            <person name="Spergser J."/>
        </authorList>
    </citation>
    <scope>NUCLEOTIDE SEQUENCE [LARGE SCALE GENOMIC DNA]</scope>
    <source>
        <strain evidence="1">M432/72</strain>
    </source>
</reference>
<sequence>MAVFSIYLIIQFNHTFNKNNTFSIFYRLNKINKLFGIKSIKMFLNKYNNIKKFKILNKIRFNNLDLVLQGSGSILLNDKIFWRKINDIDLIFLNGIANIEQIRSKMNELKFNINVCENSYINFLTNVAGLEIEILPTKCISNEYVKKSGEIYYCNVYWQISMKLFQLMEFLVKKNERRINTIVDLIWLFSIHTKEFKNIDKINETLNYLVLSNYFVYYFFPYVKRYTLDINWISKQIKNVYYKNECLHNLNSEFFNFFTFEFLPMVFDKKILNKIKKIDSILKNRNPIWYEILDMSKNNELNSLKIVTNLKSNFWNTFDKHSLHVAANLNFNANDIRCYLLAKLNIKGDEKNDSWTTKWKQH</sequence>
<organism evidence="1 2">
    <name type="scientific">Metamycoplasma equirhinis</name>
    <dbReference type="NCBI Taxonomy" id="92402"/>
    <lineage>
        <taxon>Bacteria</taxon>
        <taxon>Bacillati</taxon>
        <taxon>Mycoplasmatota</taxon>
        <taxon>Mycoplasmoidales</taxon>
        <taxon>Metamycoplasmataceae</taxon>
        <taxon>Metamycoplasma</taxon>
    </lineage>
</organism>
<dbReference type="EMBL" id="CP137845">
    <property type="protein sequence ID" value="WPB54188.1"/>
    <property type="molecule type" value="Genomic_DNA"/>
</dbReference>
<dbReference type="RefSeq" id="WP_318635546.1">
    <property type="nucleotide sequence ID" value="NZ_CP137845.1"/>
</dbReference>
<evidence type="ECO:0000313" key="2">
    <source>
        <dbReference type="Proteomes" id="UP001303601"/>
    </source>
</evidence>
<keyword evidence="2" id="KW-1185">Reference proteome</keyword>